<dbReference type="InterPro" id="IPR050273">
    <property type="entry name" value="GppA/Ppx_hydrolase"/>
</dbReference>
<dbReference type="EMBL" id="FOHG01000007">
    <property type="protein sequence ID" value="SES81455.1"/>
    <property type="molecule type" value="Genomic_DNA"/>
</dbReference>
<evidence type="ECO:0000256" key="3">
    <source>
        <dbReference type="ARBA" id="ARBA00020416"/>
    </source>
</evidence>
<evidence type="ECO:0000259" key="6">
    <source>
        <dbReference type="Pfam" id="PF02541"/>
    </source>
</evidence>
<dbReference type="InterPro" id="IPR022371">
    <property type="entry name" value="Exopolyphosphatase"/>
</dbReference>
<evidence type="ECO:0000256" key="4">
    <source>
        <dbReference type="ARBA" id="ARBA00022801"/>
    </source>
</evidence>
<dbReference type="CDD" id="cd24052">
    <property type="entry name" value="ASKHA_NBD_HpPPX-GppA-like"/>
    <property type="match status" value="1"/>
</dbReference>
<dbReference type="InterPro" id="IPR048950">
    <property type="entry name" value="Ppx_GppA_C"/>
</dbReference>
<dbReference type="RefSeq" id="WP_089719585.1">
    <property type="nucleotide sequence ID" value="NZ_FNBJ01000006.1"/>
</dbReference>
<dbReference type="GO" id="GO:0006793">
    <property type="term" value="P:phosphorus metabolic process"/>
    <property type="evidence" value="ECO:0007669"/>
    <property type="project" value="InterPro"/>
</dbReference>
<feature type="domain" description="Ppx/GppA phosphatase N-terminal" evidence="6">
    <location>
        <begin position="19"/>
        <end position="302"/>
    </location>
</feature>
<dbReference type="SUPFAM" id="SSF53067">
    <property type="entry name" value="Actin-like ATPase domain"/>
    <property type="match status" value="2"/>
</dbReference>
<evidence type="ECO:0000256" key="1">
    <source>
        <dbReference type="ARBA" id="ARBA00007125"/>
    </source>
</evidence>
<evidence type="ECO:0000313" key="11">
    <source>
        <dbReference type="Proteomes" id="UP000199519"/>
    </source>
</evidence>
<dbReference type="SUPFAM" id="SSF109604">
    <property type="entry name" value="HD-domain/PDEase-like"/>
    <property type="match status" value="1"/>
</dbReference>
<dbReference type="Pfam" id="PF21447">
    <property type="entry name" value="Ppx-GppA_III"/>
    <property type="match status" value="1"/>
</dbReference>
<dbReference type="GO" id="GO:0004309">
    <property type="term" value="F:exopolyphosphatase activity"/>
    <property type="evidence" value="ECO:0007669"/>
    <property type="project" value="UniProtKB-EC"/>
</dbReference>
<dbReference type="Gene3D" id="3.30.420.40">
    <property type="match status" value="1"/>
</dbReference>
<evidence type="ECO:0000313" key="10">
    <source>
        <dbReference type="Proteomes" id="UP000198612"/>
    </source>
</evidence>
<sequence length="514" mass="59141">MNKLAIMDIGSNSIKMILVDYRRDKSFRIIDELKETVRLGEGMHKNSYLKEDRIQKALQTLTLFKNLCDAVEVDEIIAVATAAVREAANQQKFLDRVYKQTGLEIRVLAGKEEAYYDYKGVVNSFDLDSGLIMDVGGGSVELVLMEDRMVKKSVSLPFGALTITEKFELYDENNRDKDIKKHLHQEFSKLEWLKNLKNIPLIGVGGTIRNIAKIWQRKNNYSLEILHYYNLNAENVNSVYKKVSKKSIEERKEIPGLSSKRADIFIGASGLVNYLMDFTGIENLIISGKGIREGLVYDFLLNDKLPVADVLDYSIKNLLHNFDLNEKHAARVNELNKNIFYQLESEFSFAFDEFPDRISRIIKTAALLHDVGTNINYYDHHEHSFYVILNADLYGLTHRELLLAAYISASHRHNKYSLHKYNLNRKSFKDIISRKGNDKELIRKSGIILEISESLDLNRKGLVQRVEVESKVDHILFKVYSSYDLRLEIEDAMEAADGFESLFGKELKFKLLDV</sequence>
<dbReference type="PIRSF" id="PIRSF001267">
    <property type="entry name" value="Pyrophosphatase_GppA_Ppx"/>
    <property type="match status" value="1"/>
</dbReference>
<organism evidence="9 10">
    <name type="scientific">Halanaerobium congolense</name>
    <dbReference type="NCBI Taxonomy" id="54121"/>
    <lineage>
        <taxon>Bacteria</taxon>
        <taxon>Bacillati</taxon>
        <taxon>Bacillota</taxon>
        <taxon>Clostridia</taxon>
        <taxon>Halanaerobiales</taxon>
        <taxon>Halanaerobiaceae</taxon>
        <taxon>Halanaerobium</taxon>
    </lineage>
</organism>
<keyword evidence="4" id="KW-0378">Hydrolase</keyword>
<dbReference type="AlphaFoldDB" id="A0A1H9ZIF1"/>
<evidence type="ECO:0000256" key="2">
    <source>
        <dbReference type="ARBA" id="ARBA00012451"/>
    </source>
</evidence>
<keyword evidence="11" id="KW-1185">Reference proteome</keyword>
<feature type="domain" description="Ppx/GppA phosphatase C-terminal" evidence="7">
    <location>
        <begin position="313"/>
        <end position="432"/>
    </location>
</feature>
<dbReference type="InterPro" id="IPR043129">
    <property type="entry name" value="ATPase_NBD"/>
</dbReference>
<dbReference type="Proteomes" id="UP000199519">
    <property type="component" value="Unassembled WGS sequence"/>
</dbReference>
<comment type="similarity">
    <text evidence="1">Belongs to the GppA/Ppx family.</text>
</comment>
<dbReference type="EMBL" id="FNBJ01000006">
    <property type="protein sequence ID" value="SDF12520.1"/>
    <property type="molecule type" value="Genomic_DNA"/>
</dbReference>
<dbReference type="InterPro" id="IPR003695">
    <property type="entry name" value="Ppx_GppA_N"/>
</dbReference>
<dbReference type="PANTHER" id="PTHR30005:SF0">
    <property type="entry name" value="RETROGRADE REGULATION PROTEIN 2"/>
    <property type="match status" value="1"/>
</dbReference>
<dbReference type="Pfam" id="PF02541">
    <property type="entry name" value="Ppx-GppA"/>
    <property type="match status" value="1"/>
</dbReference>
<dbReference type="Proteomes" id="UP000198612">
    <property type="component" value="Unassembled WGS sequence"/>
</dbReference>
<dbReference type="Gene3D" id="3.30.420.150">
    <property type="entry name" value="Exopolyphosphatase. Domain 2"/>
    <property type="match status" value="1"/>
</dbReference>
<dbReference type="NCBIfam" id="TIGR03706">
    <property type="entry name" value="exo_poly_only"/>
    <property type="match status" value="1"/>
</dbReference>
<dbReference type="EC" id="3.6.1.11" evidence="2"/>
<reference evidence="10 11" key="1">
    <citation type="submission" date="2016-10" db="EMBL/GenBank/DDBJ databases">
        <authorList>
            <person name="Varghese N."/>
            <person name="Submissions S."/>
        </authorList>
    </citation>
    <scope>NUCLEOTIDE SEQUENCE [LARGE SCALE GENOMIC DNA]</scope>
    <source>
        <strain evidence="8 11">WG2</strain>
        <strain evidence="9 10">WG5</strain>
    </source>
</reference>
<accession>A0A1H9ZIF1</accession>
<dbReference type="Gene3D" id="1.10.3210.10">
    <property type="entry name" value="Hypothetical protein af1432"/>
    <property type="match status" value="1"/>
</dbReference>
<dbReference type="PANTHER" id="PTHR30005">
    <property type="entry name" value="EXOPOLYPHOSPHATASE"/>
    <property type="match status" value="1"/>
</dbReference>
<protein>
    <recommendedName>
        <fullName evidence="3">Exopolyphosphatase</fullName>
        <ecNumber evidence="2">3.6.1.11</ecNumber>
    </recommendedName>
</protein>
<comment type="catalytic activity">
    <reaction evidence="5">
        <text>[phosphate](n) + H2O = [phosphate](n-1) + phosphate + H(+)</text>
        <dbReference type="Rhea" id="RHEA:21528"/>
        <dbReference type="Rhea" id="RHEA-COMP:9859"/>
        <dbReference type="Rhea" id="RHEA-COMP:14279"/>
        <dbReference type="ChEBI" id="CHEBI:15377"/>
        <dbReference type="ChEBI" id="CHEBI:15378"/>
        <dbReference type="ChEBI" id="CHEBI:16838"/>
        <dbReference type="ChEBI" id="CHEBI:43474"/>
        <dbReference type="EC" id="3.6.1.11"/>
    </reaction>
</comment>
<evidence type="ECO:0000313" key="9">
    <source>
        <dbReference type="EMBL" id="SES81455.1"/>
    </source>
</evidence>
<dbReference type="GO" id="GO:0006357">
    <property type="term" value="P:regulation of transcription by RNA polymerase II"/>
    <property type="evidence" value="ECO:0007669"/>
    <property type="project" value="TreeGrafter"/>
</dbReference>
<name>A0A1H9ZIF1_9FIRM</name>
<gene>
    <name evidence="8" type="ORF">SAMN04488598_10697</name>
    <name evidence="9" type="ORF">SAMN04515652_1076</name>
</gene>
<evidence type="ECO:0000313" key="8">
    <source>
        <dbReference type="EMBL" id="SDF12520.1"/>
    </source>
</evidence>
<evidence type="ECO:0000259" key="7">
    <source>
        <dbReference type="Pfam" id="PF21447"/>
    </source>
</evidence>
<proteinExistence type="inferred from homology"/>
<dbReference type="InterPro" id="IPR030673">
    <property type="entry name" value="PyroPPase_GppA_Ppx"/>
</dbReference>
<evidence type="ECO:0000256" key="5">
    <source>
        <dbReference type="ARBA" id="ARBA00047607"/>
    </source>
</evidence>